<dbReference type="InterPro" id="IPR027417">
    <property type="entry name" value="P-loop_NTPase"/>
</dbReference>
<evidence type="ECO:0000259" key="8">
    <source>
        <dbReference type="Pfam" id="PF02224"/>
    </source>
</evidence>
<dbReference type="AlphaFoldDB" id="A0A7W7WWN0"/>
<dbReference type="RefSeq" id="WP_184670560.1">
    <property type="nucleotide sequence ID" value="NZ_BAABAI010000024.1"/>
</dbReference>
<dbReference type="InterPro" id="IPR011994">
    <property type="entry name" value="Cytidylate_kinase_dom"/>
</dbReference>
<evidence type="ECO:0000256" key="7">
    <source>
        <dbReference type="ARBA" id="ARBA00048478"/>
    </source>
</evidence>
<dbReference type="SUPFAM" id="SSF52540">
    <property type="entry name" value="P-loop containing nucleoside triphosphate hydrolases"/>
    <property type="match status" value="1"/>
</dbReference>
<evidence type="ECO:0000256" key="3">
    <source>
        <dbReference type="ARBA" id="ARBA00022741"/>
    </source>
</evidence>
<feature type="domain" description="Cytidylate kinase" evidence="8">
    <location>
        <begin position="22"/>
        <end position="151"/>
    </location>
</feature>
<keyword evidence="2" id="KW-0808">Transferase</keyword>
<evidence type="ECO:0000256" key="6">
    <source>
        <dbReference type="ARBA" id="ARBA00047615"/>
    </source>
</evidence>
<keyword evidence="10" id="KW-1185">Reference proteome</keyword>
<organism evidence="9 10">
    <name type="scientific">Saccharothrix violaceirubra</name>
    <dbReference type="NCBI Taxonomy" id="413306"/>
    <lineage>
        <taxon>Bacteria</taxon>
        <taxon>Bacillati</taxon>
        <taxon>Actinomycetota</taxon>
        <taxon>Actinomycetes</taxon>
        <taxon>Pseudonocardiales</taxon>
        <taxon>Pseudonocardiaceae</taxon>
        <taxon>Saccharothrix</taxon>
    </lineage>
</organism>
<dbReference type="EMBL" id="JACHJS010000001">
    <property type="protein sequence ID" value="MBB4966515.1"/>
    <property type="molecule type" value="Genomic_DNA"/>
</dbReference>
<gene>
    <name evidence="9" type="ORF">F4559_003874</name>
</gene>
<sequence length="159" mass="17538">MCDELLDENRTRGLLTSDRYPGRELRSAAVTGAVSAVAGIAGLRDRVTALVRLWARTRKKCVIEGRDIGTAIFPAAPVKFYLTATPEVRATRRVAQERRDTYEQVPADVIRRDRADMTRSASPLEPAADAVTIDTTSLTLRQVVKRMIAVCRSRGVTVP</sequence>
<keyword evidence="5" id="KW-0067">ATP-binding</keyword>
<evidence type="ECO:0000256" key="4">
    <source>
        <dbReference type="ARBA" id="ARBA00022777"/>
    </source>
</evidence>
<dbReference type="Pfam" id="PF02224">
    <property type="entry name" value="Cytidylate_kin"/>
    <property type="match status" value="1"/>
</dbReference>
<protein>
    <recommendedName>
        <fullName evidence="1">(d)CMP kinase</fullName>
        <ecNumber evidence="1">2.7.4.25</ecNumber>
    </recommendedName>
</protein>
<evidence type="ECO:0000313" key="9">
    <source>
        <dbReference type="EMBL" id="MBB4966515.1"/>
    </source>
</evidence>
<keyword evidence="4 9" id="KW-0418">Kinase</keyword>
<keyword evidence="3" id="KW-0547">Nucleotide-binding</keyword>
<evidence type="ECO:0000313" key="10">
    <source>
        <dbReference type="Proteomes" id="UP000542674"/>
    </source>
</evidence>
<comment type="caution">
    <text evidence="9">The sequence shown here is derived from an EMBL/GenBank/DDBJ whole genome shotgun (WGS) entry which is preliminary data.</text>
</comment>
<dbReference type="CDD" id="cd02020">
    <property type="entry name" value="CMPK"/>
    <property type="match status" value="1"/>
</dbReference>
<comment type="catalytic activity">
    <reaction evidence="7">
        <text>CMP + ATP = CDP + ADP</text>
        <dbReference type="Rhea" id="RHEA:11600"/>
        <dbReference type="ChEBI" id="CHEBI:30616"/>
        <dbReference type="ChEBI" id="CHEBI:58069"/>
        <dbReference type="ChEBI" id="CHEBI:60377"/>
        <dbReference type="ChEBI" id="CHEBI:456216"/>
        <dbReference type="EC" id="2.7.4.25"/>
    </reaction>
</comment>
<dbReference type="Gene3D" id="3.40.50.300">
    <property type="entry name" value="P-loop containing nucleotide triphosphate hydrolases"/>
    <property type="match status" value="1"/>
</dbReference>
<name>A0A7W7WWN0_9PSEU</name>
<evidence type="ECO:0000256" key="2">
    <source>
        <dbReference type="ARBA" id="ARBA00022679"/>
    </source>
</evidence>
<dbReference type="GO" id="GO:0005524">
    <property type="term" value="F:ATP binding"/>
    <property type="evidence" value="ECO:0007669"/>
    <property type="project" value="UniProtKB-KW"/>
</dbReference>
<reference evidence="9 10" key="1">
    <citation type="submission" date="2020-08" db="EMBL/GenBank/DDBJ databases">
        <title>Sequencing the genomes of 1000 actinobacteria strains.</title>
        <authorList>
            <person name="Klenk H.-P."/>
        </authorList>
    </citation>
    <scope>NUCLEOTIDE SEQUENCE [LARGE SCALE GENOMIC DNA]</scope>
    <source>
        <strain evidence="9 10">DSM 45084</strain>
    </source>
</reference>
<evidence type="ECO:0000256" key="1">
    <source>
        <dbReference type="ARBA" id="ARBA00012906"/>
    </source>
</evidence>
<accession>A0A7W7WWN0</accession>
<comment type="catalytic activity">
    <reaction evidence="6">
        <text>dCMP + ATP = dCDP + ADP</text>
        <dbReference type="Rhea" id="RHEA:25094"/>
        <dbReference type="ChEBI" id="CHEBI:30616"/>
        <dbReference type="ChEBI" id="CHEBI:57566"/>
        <dbReference type="ChEBI" id="CHEBI:58593"/>
        <dbReference type="ChEBI" id="CHEBI:456216"/>
        <dbReference type="EC" id="2.7.4.25"/>
    </reaction>
</comment>
<evidence type="ECO:0000256" key="5">
    <source>
        <dbReference type="ARBA" id="ARBA00022840"/>
    </source>
</evidence>
<dbReference type="GO" id="GO:0036431">
    <property type="term" value="F:dCMP kinase activity"/>
    <property type="evidence" value="ECO:0007669"/>
    <property type="project" value="InterPro"/>
</dbReference>
<dbReference type="EC" id="2.7.4.25" evidence="1"/>
<proteinExistence type="predicted"/>
<dbReference type="Proteomes" id="UP000542674">
    <property type="component" value="Unassembled WGS sequence"/>
</dbReference>
<dbReference type="GO" id="GO:0006139">
    <property type="term" value="P:nucleobase-containing compound metabolic process"/>
    <property type="evidence" value="ECO:0007669"/>
    <property type="project" value="InterPro"/>
</dbReference>